<feature type="compositionally biased region" description="Basic and acidic residues" evidence="11">
    <location>
        <begin position="740"/>
        <end position="752"/>
    </location>
</feature>
<feature type="compositionally biased region" description="Basic and acidic residues" evidence="11">
    <location>
        <begin position="219"/>
        <end position="230"/>
    </location>
</feature>
<evidence type="ECO:0000313" key="13">
    <source>
        <dbReference type="EMBL" id="GBG27458.1"/>
    </source>
</evidence>
<sequence length="1368" mass="150096">MQNAIAATSSVEDVARLMQELGLEEAQEAVRRRQVDGATLLRLSTDADAIGANLGVRDPRACKMILNELEKTKSQAAAEPSILRNAGGGIHRSHAQRRLTSRPRSMSAMDVPIATQLPLANPSAQTPQPHDAGNAATRGSAHGPRIRRHRTQYSPGNNGGSNRNTRKNQQQPAPPPQQHHHQQQQQYRHQREVHDDACAAPPSSGAPDSLHRRVSCSDLPRHPSSRDETHPLPNCDNEEYDDADYDEDTENQGSFLPNFMPHHPEVLRSTSPEVGMEQLKKQQTQYRRDARPQFPSNGGEPGPPPQQQRGGTRPGRLSRSESSQSTTQFQHRIAVNTSSSSFGPASSSSHSGSGSACPLVRQSSFSSQSSSVASSSGYTGSFTFKRLKRLFAAVRMPMEPTSAIAVCNWQIDHFLLMVLEAIHEIHDKHALYEDCRSMMDLCARRLSDEGYVLVRSLLQDMYLPEFRDDLRSCGLQKKRLFNEVVGILDELQNFAAIDSPLTSASCSTLPSGWSSAATVSASSLDQDQFLGGVHPPPESRPRGTSSPNALSRPLRRRSTSTGTADSSGSFSAAQVSGPLSPAVPPHHQYQQQPPPAALQTPRSGLSSSTGRRAGGAMSSARRKSSPSGESVDSFSESDDNVEGTPRSIPSSVSSVADARNYISGGNGSSKSFHLRKHSLGSEASSTSHWQKQLLMRGPSEYCNTPPARLMPLRQPLTDQPRTAQRPHQYLNTPKPTRNRKREELARVRKDTYYDQDENANSTNSAYGGKTGHAERMGPGRAGRPARLMKRRSELTLPSSNCTDFGQGLQDAPRRQASASPLGLHVHAHTEEHKEEKPSFRRALQLSPSPDRKERGNRKTLKYKQLNLKVAVSPQDNASCAGDDQENAYDRENEAKAKATGPCEVISDHKSSWKKAVLGAHSLAIDIDLDEDITKSFTFNNGALHMENIVISEEGLKGAPGIGRLDQNGVRSVAKQLQRGQFRASQVKITRMEEGLVQIGKLGGGAGGTVVKSVHVPSLQIVAVKQVVVNDKHQRKQMRRELNFFLYGLESPNVVQFFDSFVNAQVGTSSLVFEYMAGGTLQDIVDKGKPLDSKTLGYVAMHCLSGLSYLHRLNQLHRDIKPSNLLISASGVVKLADFGISRDLDDENAECATYLGTTMYMSPERIQGGKYSFKADVWSLGLSLYTAALGRFPFKIGSGYWKLSEAIRENAFPPFPRDFAPGLADVILACLQRDTNRRVDTKEALEMAFMQKLHPEVYHDGLVEGAIGLAKETPRHADSKASPQCDKNGALDTRELDACVNAVTSYYRDLYNKTSCDPVDETFAVKLDLCQLRALADQLLLPEDIVIDHMDQALKRLDSELRQAQEDDI</sequence>
<dbReference type="GO" id="GO:0004708">
    <property type="term" value="F:MAP kinase kinase activity"/>
    <property type="evidence" value="ECO:0007669"/>
    <property type="project" value="UniProtKB-EC"/>
</dbReference>
<evidence type="ECO:0000256" key="10">
    <source>
        <dbReference type="PROSITE-ProRule" id="PRU10141"/>
    </source>
</evidence>
<dbReference type="SUPFAM" id="SSF56112">
    <property type="entry name" value="Protein kinase-like (PK-like)"/>
    <property type="match status" value="1"/>
</dbReference>
<dbReference type="Gene3D" id="1.10.510.10">
    <property type="entry name" value="Transferase(Phosphotransferase) domain 1"/>
    <property type="match status" value="1"/>
</dbReference>
<feature type="compositionally biased region" description="Low complexity" evidence="11">
    <location>
        <begin position="585"/>
        <end position="619"/>
    </location>
</feature>
<comment type="caution">
    <text evidence="13">The sequence shown here is derived from an EMBL/GenBank/DDBJ whole genome shotgun (WGS) entry which is preliminary data.</text>
</comment>
<dbReference type="EC" id="2.7.12.2" evidence="6"/>
<reference evidence="13 14" key="1">
    <citation type="submission" date="2017-12" db="EMBL/GenBank/DDBJ databases">
        <title>Sequencing, de novo assembly and annotation of complete genome of a new Thraustochytrid species, strain FCC1311.</title>
        <authorList>
            <person name="Sedici K."/>
            <person name="Godart F."/>
            <person name="Aiese Cigliano R."/>
            <person name="Sanseverino W."/>
            <person name="Barakat M."/>
            <person name="Ortet P."/>
            <person name="Marechal E."/>
            <person name="Cagnac O."/>
            <person name="Amato A."/>
        </authorList>
    </citation>
    <scope>NUCLEOTIDE SEQUENCE [LARGE SCALE GENOMIC DNA]</scope>
</reference>
<feature type="binding site" evidence="10">
    <location>
        <position position="1024"/>
    </location>
    <ligand>
        <name>ATP</name>
        <dbReference type="ChEBI" id="CHEBI:30616"/>
    </ligand>
</feature>
<gene>
    <name evidence="13" type="ORF">FCC1311_036792</name>
</gene>
<protein>
    <recommendedName>
        <fullName evidence="6">mitogen-activated protein kinase kinase</fullName>
        <ecNumber evidence="6">2.7.12.2</ecNumber>
    </recommendedName>
</protein>
<evidence type="ECO:0000256" key="7">
    <source>
        <dbReference type="ARBA" id="ARBA00049014"/>
    </source>
</evidence>
<keyword evidence="4 10" id="KW-0067">ATP-binding</keyword>
<feature type="compositionally biased region" description="Basic and acidic residues" evidence="11">
    <location>
        <begin position="827"/>
        <end position="838"/>
    </location>
</feature>
<comment type="catalytic activity">
    <reaction evidence="8">
        <text>L-threonyl-[protein] + ATP = O-phospho-L-threonyl-[protein] + ADP + H(+)</text>
        <dbReference type="Rhea" id="RHEA:46608"/>
        <dbReference type="Rhea" id="RHEA-COMP:11060"/>
        <dbReference type="Rhea" id="RHEA-COMP:11605"/>
        <dbReference type="ChEBI" id="CHEBI:15378"/>
        <dbReference type="ChEBI" id="CHEBI:30013"/>
        <dbReference type="ChEBI" id="CHEBI:30616"/>
        <dbReference type="ChEBI" id="CHEBI:61977"/>
        <dbReference type="ChEBI" id="CHEBI:456216"/>
        <dbReference type="EC" id="2.7.12.2"/>
    </reaction>
</comment>
<evidence type="ECO:0000256" key="9">
    <source>
        <dbReference type="ARBA" id="ARBA00051693"/>
    </source>
</evidence>
<feature type="region of interest" description="Disordered" evidence="11">
    <location>
        <begin position="83"/>
        <end position="107"/>
    </location>
</feature>
<dbReference type="Proteomes" id="UP000241890">
    <property type="component" value="Unassembled WGS sequence"/>
</dbReference>
<dbReference type="SMART" id="SM00220">
    <property type="entry name" value="S_TKc"/>
    <property type="match status" value="1"/>
</dbReference>
<feature type="region of interest" description="Disordered" evidence="11">
    <location>
        <begin position="527"/>
        <end position="652"/>
    </location>
</feature>
<evidence type="ECO:0000256" key="3">
    <source>
        <dbReference type="ARBA" id="ARBA00022777"/>
    </source>
</evidence>
<dbReference type="Gene3D" id="3.30.200.20">
    <property type="entry name" value="Phosphorylase Kinase, domain 1"/>
    <property type="match status" value="1"/>
</dbReference>
<dbReference type="Gene3D" id="1.10.150.50">
    <property type="entry name" value="Transcription Factor, Ets-1"/>
    <property type="match status" value="1"/>
</dbReference>
<feature type="compositionally biased region" description="Low complexity" evidence="11">
    <location>
        <begin position="338"/>
        <end position="355"/>
    </location>
</feature>
<evidence type="ECO:0000256" key="2">
    <source>
        <dbReference type="ARBA" id="ARBA00022741"/>
    </source>
</evidence>
<evidence type="ECO:0000256" key="4">
    <source>
        <dbReference type="ARBA" id="ARBA00022840"/>
    </source>
</evidence>
<organism evidence="13 14">
    <name type="scientific">Hondaea fermentalgiana</name>
    <dbReference type="NCBI Taxonomy" id="2315210"/>
    <lineage>
        <taxon>Eukaryota</taxon>
        <taxon>Sar</taxon>
        <taxon>Stramenopiles</taxon>
        <taxon>Bigyra</taxon>
        <taxon>Labyrinthulomycetes</taxon>
        <taxon>Thraustochytrida</taxon>
        <taxon>Thraustochytriidae</taxon>
        <taxon>Hondaea</taxon>
    </lineage>
</organism>
<dbReference type="SMART" id="SM00454">
    <property type="entry name" value="SAM"/>
    <property type="match status" value="1"/>
</dbReference>
<dbReference type="OrthoDB" id="6071166at2759"/>
<accession>A0A2R5GCL9</accession>
<dbReference type="InParanoid" id="A0A2R5GCL9"/>
<dbReference type="InterPro" id="IPR011009">
    <property type="entry name" value="Kinase-like_dom_sf"/>
</dbReference>
<dbReference type="InterPro" id="IPR013761">
    <property type="entry name" value="SAM/pointed_sf"/>
</dbReference>
<keyword evidence="2 10" id="KW-0547">Nucleotide-binding</keyword>
<feature type="region of interest" description="Disordered" evidence="11">
    <location>
        <begin position="119"/>
        <end position="360"/>
    </location>
</feature>
<keyword evidence="14" id="KW-1185">Reference proteome</keyword>
<dbReference type="PANTHER" id="PTHR48013">
    <property type="entry name" value="DUAL SPECIFICITY MITOGEN-ACTIVATED PROTEIN KINASE KINASE 5-RELATED"/>
    <property type="match status" value="1"/>
</dbReference>
<feature type="compositionally biased region" description="Low complexity" evidence="11">
    <location>
        <begin position="559"/>
        <end position="573"/>
    </location>
</feature>
<dbReference type="PROSITE" id="PS50011">
    <property type="entry name" value="PROTEIN_KINASE_DOM"/>
    <property type="match status" value="1"/>
</dbReference>
<evidence type="ECO:0000256" key="1">
    <source>
        <dbReference type="ARBA" id="ARBA00022679"/>
    </source>
</evidence>
<keyword evidence="3 13" id="KW-0418">Kinase</keyword>
<dbReference type="PANTHER" id="PTHR48013:SF9">
    <property type="entry name" value="DUAL SPECIFICITY MITOGEN-ACTIVATED PROTEIN KINASE KINASE 5"/>
    <property type="match status" value="1"/>
</dbReference>
<dbReference type="InterPro" id="IPR017441">
    <property type="entry name" value="Protein_kinase_ATP_BS"/>
</dbReference>
<feature type="compositionally biased region" description="Polar residues" evidence="11">
    <location>
        <begin position="152"/>
        <end position="163"/>
    </location>
</feature>
<name>A0A2R5GCL9_9STRA</name>
<dbReference type="InterPro" id="IPR000719">
    <property type="entry name" value="Prot_kinase_dom"/>
</dbReference>
<comment type="similarity">
    <text evidence="5">Belongs to the protein kinase superfamily. STE Ser/Thr protein kinase family. MAP kinase kinase subfamily.</text>
</comment>
<feature type="domain" description="Protein kinase" evidence="12">
    <location>
        <begin position="995"/>
        <end position="1249"/>
    </location>
</feature>
<feature type="compositionally biased region" description="Polar residues" evidence="11">
    <location>
        <begin position="320"/>
        <end position="330"/>
    </location>
</feature>
<dbReference type="PROSITE" id="PS00107">
    <property type="entry name" value="PROTEIN_KINASE_ATP"/>
    <property type="match status" value="1"/>
</dbReference>
<evidence type="ECO:0000256" key="11">
    <source>
        <dbReference type="SAM" id="MobiDB-lite"/>
    </source>
</evidence>
<evidence type="ECO:0000256" key="5">
    <source>
        <dbReference type="ARBA" id="ARBA00038035"/>
    </source>
</evidence>
<evidence type="ECO:0000313" key="14">
    <source>
        <dbReference type="Proteomes" id="UP000241890"/>
    </source>
</evidence>
<evidence type="ECO:0000256" key="8">
    <source>
        <dbReference type="ARBA" id="ARBA00049299"/>
    </source>
</evidence>
<proteinExistence type="inferred from homology"/>
<comment type="catalytic activity">
    <reaction evidence="7">
        <text>L-seryl-[protein] + ATP = O-phospho-L-seryl-[protein] + ADP + H(+)</text>
        <dbReference type="Rhea" id="RHEA:17989"/>
        <dbReference type="Rhea" id="RHEA-COMP:9863"/>
        <dbReference type="Rhea" id="RHEA-COMP:11604"/>
        <dbReference type="ChEBI" id="CHEBI:15378"/>
        <dbReference type="ChEBI" id="CHEBI:29999"/>
        <dbReference type="ChEBI" id="CHEBI:30616"/>
        <dbReference type="ChEBI" id="CHEBI:83421"/>
        <dbReference type="ChEBI" id="CHEBI:456216"/>
        <dbReference type="EC" id="2.7.12.2"/>
    </reaction>
</comment>
<dbReference type="GO" id="GO:0005524">
    <property type="term" value="F:ATP binding"/>
    <property type="evidence" value="ECO:0007669"/>
    <property type="project" value="UniProtKB-UniRule"/>
</dbReference>
<feature type="compositionally biased region" description="Acidic residues" evidence="11">
    <location>
        <begin position="236"/>
        <end position="250"/>
    </location>
</feature>
<evidence type="ECO:0000256" key="6">
    <source>
        <dbReference type="ARBA" id="ARBA00038999"/>
    </source>
</evidence>
<evidence type="ECO:0000259" key="12">
    <source>
        <dbReference type="PROSITE" id="PS50011"/>
    </source>
</evidence>
<feature type="compositionally biased region" description="Basic residues" evidence="11">
    <location>
        <begin position="91"/>
        <end position="101"/>
    </location>
</feature>
<feature type="region of interest" description="Disordered" evidence="11">
    <location>
        <begin position="718"/>
        <end position="857"/>
    </location>
</feature>
<comment type="catalytic activity">
    <reaction evidence="9">
        <text>L-tyrosyl-[protein] + ATP = O-phospho-L-tyrosyl-[protein] + ADP + H(+)</text>
        <dbReference type="Rhea" id="RHEA:10596"/>
        <dbReference type="Rhea" id="RHEA-COMP:10136"/>
        <dbReference type="Rhea" id="RHEA-COMP:20101"/>
        <dbReference type="ChEBI" id="CHEBI:15378"/>
        <dbReference type="ChEBI" id="CHEBI:30616"/>
        <dbReference type="ChEBI" id="CHEBI:46858"/>
        <dbReference type="ChEBI" id="CHEBI:61978"/>
        <dbReference type="ChEBI" id="CHEBI:456216"/>
        <dbReference type="EC" id="2.7.12.2"/>
    </reaction>
</comment>
<keyword evidence="1" id="KW-0808">Transferase</keyword>
<dbReference type="InterPro" id="IPR001660">
    <property type="entry name" value="SAM"/>
</dbReference>
<dbReference type="EMBL" id="BEYU01000031">
    <property type="protein sequence ID" value="GBG27458.1"/>
    <property type="molecule type" value="Genomic_DNA"/>
</dbReference>
<dbReference type="Pfam" id="PF00069">
    <property type="entry name" value="Pkinase"/>
    <property type="match status" value="1"/>
</dbReference>